<keyword evidence="1" id="KW-1133">Transmembrane helix</keyword>
<reference evidence="4" key="1">
    <citation type="submission" date="2017-09" db="EMBL/GenBank/DDBJ databases">
        <authorList>
            <person name="Shetty A S."/>
        </authorList>
    </citation>
    <scope>NUCLEOTIDE SEQUENCE [LARGE SCALE GENOMIC DNA]</scope>
</reference>
<name>A0A285PXN7_9FIRM</name>
<dbReference type="STRING" id="39488.ERS852450_01633"/>
<evidence type="ECO:0000313" key="3">
    <source>
        <dbReference type="EMBL" id="SOB72745.1"/>
    </source>
</evidence>
<keyword evidence="1" id="KW-0812">Transmembrane</keyword>
<dbReference type="Pfam" id="PF04892">
    <property type="entry name" value="VanZ"/>
    <property type="match status" value="1"/>
</dbReference>
<accession>A0A285PXN7</accession>
<evidence type="ECO:0000259" key="2">
    <source>
        <dbReference type="Pfam" id="PF04892"/>
    </source>
</evidence>
<dbReference type="PANTHER" id="PTHR36834">
    <property type="entry name" value="MEMBRANE PROTEIN-RELATED"/>
    <property type="match status" value="1"/>
</dbReference>
<keyword evidence="1" id="KW-0472">Membrane</keyword>
<dbReference type="EMBL" id="LT907978">
    <property type="protein sequence ID" value="SOB72745.1"/>
    <property type="molecule type" value="Genomic_DNA"/>
</dbReference>
<feature type="transmembrane region" description="Helical" evidence="1">
    <location>
        <begin position="127"/>
        <end position="147"/>
    </location>
</feature>
<feature type="domain" description="VanZ-like" evidence="2">
    <location>
        <begin position="17"/>
        <end position="143"/>
    </location>
</feature>
<dbReference type="Proteomes" id="UP000217549">
    <property type="component" value="Chromosome I"/>
</dbReference>
<feature type="transmembrane region" description="Helical" evidence="1">
    <location>
        <begin position="12"/>
        <end position="30"/>
    </location>
</feature>
<gene>
    <name evidence="3" type="ORF">EHLA_2112</name>
</gene>
<dbReference type="KEGG" id="ehl:EHLA_2112"/>
<proteinExistence type="predicted"/>
<keyword evidence="4" id="KW-1185">Reference proteome</keyword>
<protein>
    <submittedName>
        <fullName evidence="3">VanZ-like</fullName>
    </submittedName>
</protein>
<dbReference type="AlphaFoldDB" id="A0A285PXN7"/>
<dbReference type="PANTHER" id="PTHR36834:SF1">
    <property type="entry name" value="INTEGRAL MEMBRANE PROTEIN"/>
    <property type="match status" value="1"/>
</dbReference>
<feature type="transmembrane region" description="Helical" evidence="1">
    <location>
        <begin position="95"/>
        <end position="115"/>
    </location>
</feature>
<sequence>MNESRKRLGSLSRLILILYGCVVIYFVLFSDRLGRVDGYSTYRYNLVPFEEIRRFIIYRNYVSIEAFLLNLFGNLLVFFPIGFLVPIWRLEKTGCIRIIIYTFLFSLCIETLQLVTKVGVFDVDDLMMNTFGGLFGWISYCIIRFIYHKWKADHKKKEEKEKKGKAEI</sequence>
<evidence type="ECO:0000256" key="1">
    <source>
        <dbReference type="SAM" id="Phobius"/>
    </source>
</evidence>
<organism evidence="3 4">
    <name type="scientific">Anaerobutyricum hallii</name>
    <dbReference type="NCBI Taxonomy" id="39488"/>
    <lineage>
        <taxon>Bacteria</taxon>
        <taxon>Bacillati</taxon>
        <taxon>Bacillota</taxon>
        <taxon>Clostridia</taxon>
        <taxon>Lachnospirales</taxon>
        <taxon>Lachnospiraceae</taxon>
        <taxon>Anaerobutyricum</taxon>
    </lineage>
</organism>
<dbReference type="InterPro" id="IPR006976">
    <property type="entry name" value="VanZ-like"/>
</dbReference>
<dbReference type="RefSeq" id="WP_096240737.1">
    <property type="nucleotide sequence ID" value="NZ_LT907978.1"/>
</dbReference>
<feature type="transmembrane region" description="Helical" evidence="1">
    <location>
        <begin position="67"/>
        <end position="88"/>
    </location>
</feature>
<evidence type="ECO:0000313" key="4">
    <source>
        <dbReference type="Proteomes" id="UP000217549"/>
    </source>
</evidence>
<dbReference type="InterPro" id="IPR053150">
    <property type="entry name" value="Teicoplanin_resist-assoc"/>
</dbReference>